<dbReference type="EMBL" id="VSWC01000197">
    <property type="protein sequence ID" value="KAA1064991.1"/>
    <property type="molecule type" value="Genomic_DNA"/>
</dbReference>
<dbReference type="EMBL" id="VDEP01000480">
    <property type="protein sequence ID" value="KAA1071118.1"/>
    <property type="molecule type" value="Genomic_DNA"/>
</dbReference>
<proteinExistence type="predicted"/>
<name>A0A5B0LKV6_PUCGR</name>
<evidence type="ECO:0000313" key="4">
    <source>
        <dbReference type="Proteomes" id="UP000325313"/>
    </source>
</evidence>
<evidence type="ECO:0000313" key="3">
    <source>
        <dbReference type="Proteomes" id="UP000324748"/>
    </source>
</evidence>
<reference evidence="3 4" key="1">
    <citation type="submission" date="2019-05" db="EMBL/GenBank/DDBJ databases">
        <title>Emergence of the Ug99 lineage of the wheat stem rust pathogen through somatic hybridization.</title>
        <authorList>
            <person name="Li F."/>
            <person name="Upadhyaya N.M."/>
            <person name="Sperschneider J."/>
            <person name="Matny O."/>
            <person name="Nguyen-Phuc H."/>
            <person name="Mago R."/>
            <person name="Raley C."/>
            <person name="Miller M.E."/>
            <person name="Silverstein K.A.T."/>
            <person name="Henningsen E."/>
            <person name="Hirsch C.D."/>
            <person name="Visser B."/>
            <person name="Pretorius Z.A."/>
            <person name="Steffenson B.J."/>
            <person name="Schwessinger B."/>
            <person name="Dodds P.N."/>
            <person name="Figueroa M."/>
        </authorList>
    </citation>
    <scope>NUCLEOTIDE SEQUENCE [LARGE SCALE GENOMIC DNA]</scope>
    <source>
        <strain evidence="1">21-0</strain>
        <strain evidence="2 4">Ug99</strain>
    </source>
</reference>
<gene>
    <name evidence="1" type="ORF">PGT21_020987</name>
    <name evidence="2" type="ORF">PGTUg99_016968</name>
</gene>
<dbReference type="Proteomes" id="UP000324748">
    <property type="component" value="Unassembled WGS sequence"/>
</dbReference>
<evidence type="ECO:0000313" key="2">
    <source>
        <dbReference type="EMBL" id="KAA1071118.1"/>
    </source>
</evidence>
<keyword evidence="3" id="KW-1185">Reference proteome</keyword>
<organism evidence="1 3">
    <name type="scientific">Puccinia graminis f. sp. tritici</name>
    <dbReference type="NCBI Taxonomy" id="56615"/>
    <lineage>
        <taxon>Eukaryota</taxon>
        <taxon>Fungi</taxon>
        <taxon>Dikarya</taxon>
        <taxon>Basidiomycota</taxon>
        <taxon>Pucciniomycotina</taxon>
        <taxon>Pucciniomycetes</taxon>
        <taxon>Pucciniales</taxon>
        <taxon>Pucciniaceae</taxon>
        <taxon>Puccinia</taxon>
    </lineage>
</organism>
<dbReference type="Proteomes" id="UP000325313">
    <property type="component" value="Unassembled WGS sequence"/>
</dbReference>
<accession>A0A5B0LKV6</accession>
<evidence type="ECO:0000313" key="1">
    <source>
        <dbReference type="EMBL" id="KAA1064991.1"/>
    </source>
</evidence>
<comment type="caution">
    <text evidence="1">The sequence shown here is derived from an EMBL/GenBank/DDBJ whole genome shotgun (WGS) entry which is preliminary data.</text>
</comment>
<sequence>MFFPAGFRTVFSSGHPRGLFLHKSPLRSLSTISTTSLISPTSDAAFKRIFNKHDLLLKLLNIILEKKKVVVAEI</sequence>
<protein>
    <submittedName>
        <fullName evidence="1">Uncharacterized protein</fullName>
    </submittedName>
</protein>
<dbReference type="AlphaFoldDB" id="A0A5B0LKV6"/>